<evidence type="ECO:0000313" key="2">
    <source>
        <dbReference type="Proteomes" id="UP000700596"/>
    </source>
</evidence>
<dbReference type="OrthoDB" id="5342184at2759"/>
<comment type="caution">
    <text evidence="1">The sequence shown here is derived from an EMBL/GenBank/DDBJ whole genome shotgun (WGS) entry which is preliminary data.</text>
</comment>
<protein>
    <submittedName>
        <fullName evidence="1">Spherulation-specific family 4-domain-containing protein</fullName>
    </submittedName>
</protein>
<proteinExistence type="predicted"/>
<dbReference type="InterPro" id="IPR021986">
    <property type="entry name" value="Spherulin4"/>
</dbReference>
<name>A0A9P9EJY3_9PLEO</name>
<dbReference type="EMBL" id="JAGMWT010000001">
    <property type="protein sequence ID" value="KAH7138426.1"/>
    <property type="molecule type" value="Genomic_DNA"/>
</dbReference>
<keyword evidence="2" id="KW-1185">Reference proteome</keyword>
<accession>A0A9P9EJY3</accession>
<dbReference type="PANTHER" id="PTHR35040:SF7">
    <property type="entry name" value="FIBRONECTIN TYPE-III DOMAIN-CONTAINING PROTEIN-RELATED"/>
    <property type="match status" value="1"/>
</dbReference>
<reference evidence="1" key="1">
    <citation type="journal article" date="2021" name="Nat. Commun.">
        <title>Genetic determinants of endophytism in the Arabidopsis root mycobiome.</title>
        <authorList>
            <person name="Mesny F."/>
            <person name="Miyauchi S."/>
            <person name="Thiergart T."/>
            <person name="Pickel B."/>
            <person name="Atanasova L."/>
            <person name="Karlsson M."/>
            <person name="Huettel B."/>
            <person name="Barry K.W."/>
            <person name="Haridas S."/>
            <person name="Chen C."/>
            <person name="Bauer D."/>
            <person name="Andreopoulos W."/>
            <person name="Pangilinan J."/>
            <person name="LaButti K."/>
            <person name="Riley R."/>
            <person name="Lipzen A."/>
            <person name="Clum A."/>
            <person name="Drula E."/>
            <person name="Henrissat B."/>
            <person name="Kohler A."/>
            <person name="Grigoriev I.V."/>
            <person name="Martin F.M."/>
            <person name="Hacquard S."/>
        </authorList>
    </citation>
    <scope>NUCLEOTIDE SEQUENCE</scope>
    <source>
        <strain evidence="1">MPI-CAGE-CH-0243</strain>
    </source>
</reference>
<dbReference type="Pfam" id="PF12138">
    <property type="entry name" value="Spherulin4"/>
    <property type="match status" value="1"/>
</dbReference>
<evidence type="ECO:0000313" key="1">
    <source>
        <dbReference type="EMBL" id="KAH7138426.1"/>
    </source>
</evidence>
<dbReference type="AlphaFoldDB" id="A0A9P9EJY3"/>
<dbReference type="PANTHER" id="PTHR35040">
    <property type="match status" value="1"/>
</dbReference>
<gene>
    <name evidence="1" type="ORF">B0J11DRAFT_15225</name>
</gene>
<dbReference type="Proteomes" id="UP000700596">
    <property type="component" value="Unassembled WGS sequence"/>
</dbReference>
<organism evidence="1 2">
    <name type="scientific">Dendryphion nanum</name>
    <dbReference type="NCBI Taxonomy" id="256645"/>
    <lineage>
        <taxon>Eukaryota</taxon>
        <taxon>Fungi</taxon>
        <taxon>Dikarya</taxon>
        <taxon>Ascomycota</taxon>
        <taxon>Pezizomycotina</taxon>
        <taxon>Dothideomycetes</taxon>
        <taxon>Pleosporomycetidae</taxon>
        <taxon>Pleosporales</taxon>
        <taxon>Torulaceae</taxon>
        <taxon>Dendryphion</taxon>
    </lineage>
</organism>
<sequence length="134" mass="14618">MLVTNSDAESRPLHPCLSEIAFRSGRTSRLRSREQYRLSSTAASLDASVIVPLYVYPSAGAWDLVYEMASLYAHVQFTAIVNPHSGSGEGALPSESYTQAIQVVNALDNVRAIGYVATTWCTQNMSSVLDEIFV</sequence>